<reference evidence="10 11" key="1">
    <citation type="submission" date="2015-10" db="EMBL/GenBank/DDBJ databases">
        <title>Transcriptomic analysis of a linuron degrading triple-species bacterial consortium.</title>
        <authorList>
            <person name="Albers P."/>
        </authorList>
    </citation>
    <scope>NUCLEOTIDE SEQUENCE [LARGE SCALE GENOMIC DNA]</scope>
    <source>
        <strain evidence="10 11">WDL6</strain>
    </source>
</reference>
<dbReference type="NCBIfam" id="TIGR00915">
    <property type="entry name" value="2A0602"/>
    <property type="match status" value="1"/>
</dbReference>
<evidence type="ECO:0000256" key="1">
    <source>
        <dbReference type="ARBA" id="ARBA00004429"/>
    </source>
</evidence>
<organism evidence="10 11">
    <name type="scientific">Hyphomicrobium sulfonivorans</name>
    <dbReference type="NCBI Taxonomy" id="121290"/>
    <lineage>
        <taxon>Bacteria</taxon>
        <taxon>Pseudomonadati</taxon>
        <taxon>Pseudomonadota</taxon>
        <taxon>Alphaproteobacteria</taxon>
        <taxon>Hyphomicrobiales</taxon>
        <taxon>Hyphomicrobiaceae</taxon>
        <taxon>Hyphomicrobium</taxon>
    </lineage>
</organism>
<keyword evidence="6 9" id="KW-0812">Transmembrane</keyword>
<dbReference type="InterPro" id="IPR001036">
    <property type="entry name" value="Acrflvin-R"/>
</dbReference>
<dbReference type="GO" id="GO:0009636">
    <property type="term" value="P:response to toxic substance"/>
    <property type="evidence" value="ECO:0007669"/>
    <property type="project" value="UniProtKB-ARBA"/>
</dbReference>
<feature type="transmembrane region" description="Helical" evidence="9">
    <location>
        <begin position="440"/>
        <end position="466"/>
    </location>
</feature>
<gene>
    <name evidence="10" type="ORF">APY04_2928</name>
</gene>
<feature type="transmembrane region" description="Helical" evidence="9">
    <location>
        <begin position="510"/>
        <end position="526"/>
    </location>
</feature>
<keyword evidence="8 9" id="KW-0472">Membrane</keyword>
<comment type="caution">
    <text evidence="10">The sequence shown here is derived from an EMBL/GenBank/DDBJ whole genome shotgun (WGS) entry which is preliminary data.</text>
</comment>
<dbReference type="InterPro" id="IPR027463">
    <property type="entry name" value="AcrB_DN_DC_subdom"/>
</dbReference>
<evidence type="ECO:0000313" key="10">
    <source>
        <dbReference type="EMBL" id="KWT65179.1"/>
    </source>
</evidence>
<keyword evidence="5 9" id="KW-0997">Cell inner membrane</keyword>
<dbReference type="Gene3D" id="3.30.70.1430">
    <property type="entry name" value="Multidrug efflux transporter AcrB pore domain"/>
    <property type="match status" value="2"/>
</dbReference>
<keyword evidence="4" id="KW-1003">Cell membrane</keyword>
<accession>A0A109BAG3</accession>
<dbReference type="Pfam" id="PF00873">
    <property type="entry name" value="ACR_tran"/>
    <property type="match status" value="1"/>
</dbReference>
<feature type="transmembrane region" description="Helical" evidence="9">
    <location>
        <begin position="12"/>
        <end position="32"/>
    </location>
</feature>
<keyword evidence="7 9" id="KW-1133">Transmembrane helix</keyword>
<evidence type="ECO:0000256" key="9">
    <source>
        <dbReference type="RuleBase" id="RU364070"/>
    </source>
</evidence>
<dbReference type="GO" id="GO:0005886">
    <property type="term" value="C:plasma membrane"/>
    <property type="evidence" value="ECO:0007669"/>
    <property type="project" value="UniProtKB-SubCell"/>
</dbReference>
<feature type="transmembrane region" description="Helical" evidence="9">
    <location>
        <begin position="901"/>
        <end position="922"/>
    </location>
</feature>
<feature type="transmembrane region" description="Helical" evidence="9">
    <location>
        <begin position="343"/>
        <end position="362"/>
    </location>
</feature>
<evidence type="ECO:0000256" key="6">
    <source>
        <dbReference type="ARBA" id="ARBA00022692"/>
    </source>
</evidence>
<dbReference type="EMBL" id="LMTR01000082">
    <property type="protein sequence ID" value="KWT65179.1"/>
    <property type="molecule type" value="Genomic_DNA"/>
</dbReference>
<evidence type="ECO:0000256" key="2">
    <source>
        <dbReference type="ARBA" id="ARBA00010942"/>
    </source>
</evidence>
<dbReference type="InterPro" id="IPR004764">
    <property type="entry name" value="MdtF-like"/>
</dbReference>
<dbReference type="PATRIC" id="fig|121290.4.peg.528"/>
<protein>
    <recommendedName>
        <fullName evidence="9">Efflux pump membrane transporter</fullName>
    </recommendedName>
</protein>
<dbReference type="PRINTS" id="PR00702">
    <property type="entry name" value="ACRIFLAVINRP"/>
</dbReference>
<dbReference type="OrthoDB" id="8308837at2"/>
<dbReference type="SUPFAM" id="SSF82714">
    <property type="entry name" value="Multidrug efflux transporter AcrB TolC docking domain, DN and DC subdomains"/>
    <property type="match status" value="2"/>
</dbReference>
<dbReference type="GO" id="GO:0042910">
    <property type="term" value="F:xenobiotic transmembrane transporter activity"/>
    <property type="evidence" value="ECO:0007669"/>
    <property type="project" value="TreeGrafter"/>
</dbReference>
<dbReference type="Gene3D" id="3.30.2090.10">
    <property type="entry name" value="Multidrug efflux transporter AcrB TolC docking domain, DN and DC subdomains"/>
    <property type="match status" value="2"/>
</dbReference>
<name>A0A109BAG3_HYPSL</name>
<comment type="similarity">
    <text evidence="2 9">Belongs to the resistance-nodulation-cell division (RND) (TC 2.A.6) family.</text>
</comment>
<dbReference type="Proteomes" id="UP000059074">
    <property type="component" value="Unassembled WGS sequence"/>
</dbReference>
<dbReference type="GO" id="GO:0015562">
    <property type="term" value="F:efflux transmembrane transporter activity"/>
    <property type="evidence" value="ECO:0007669"/>
    <property type="project" value="InterPro"/>
</dbReference>
<feature type="transmembrane region" description="Helical" evidence="9">
    <location>
        <begin position="1012"/>
        <end position="1034"/>
    </location>
</feature>
<feature type="transmembrane region" description="Helical" evidence="9">
    <location>
        <begin position="472"/>
        <end position="498"/>
    </location>
</feature>
<sequence>MRFSRFFIDRPIFATVLSLIIVIVGSIAYLTLPVAQFPEIVPPTVSVTTTYPGANAVTVADTVASVVEQEINGVEDMIYMYSQSTDDGTMSLSVTFDIGTDVDKAQVLVQNRVASAEPRLPEEVRRNGVTVEKRSPDLLLVVHMLSPDNTYDSVYVSNYALLNVQNELARIKGVGNVTLFGDRQYSMRIWLDPERIALRGMTAEEVLTALRSQNVQVAGGALGQPPQGDVGAFQVSLQLKGRLLEPSEFENIVLKTGEDGRVVRVKDVGRVELGALNYTTYGYQDEHPAMVLIVTQQPGSNAIETTNAVKAEMARLAERFPKGLEYRIVYNPTEFIEESIDELYITIAEAVLLVIIVVLLFLQTWRATIIPLVAIPVSLIGTFAVMQGLGFSINMLTLFGLVLAVGIVVDDAIVVVENVERKLAEGLSPIEAARVTMDEVGTALVAIALVLTAVFVPTAFVAGITGQFYQQFAVTVATATVISAFNSLTLSPALCALLLKPHASHEKKSLLMWPVHAFFRAFNYIFDKLSEIYGVFVRFIIGISPLMLMLYAVLLGIAGWMLFHTPTGFIPKMDRGIIIVSIQLPQGASLPRTDEVIQRANKIVLEVPGVAHTSAYTGRAGSTGSNASNSGTIFAIVEDARERAKRGLDIDVVVDDIRSRLDGIEESKTSVFVPPPVRGMGGQTGFSMRLQNRANMTPAEFQAVADDFIAEANKLPGISNVFTSYSSGTPQLYVDVDRDKAQMLKVPLEAIFEALRVYLGSAYVNDFNMFGRTFRVTAQADADFRTDPQNVSRIRVRNEMGQMVPLGNLISFRNISGPDRVPRYNLFPTVEVNGALKPGISSGQGLAMMAELAKQELPEGITYEWTDLSYQEVKVGGTGYYIFVLSVVFVFLALAAQFESWSLPLAIILIVPMCLLSALFGVRLHGQDINILTQIGFIVLLGLAAKNAILIVEFARQLEDQGRDLVTAAVEASRLRLRPILMTSLAFTLGVVPLYIATGAGAEMRIALGTGVFWGMIGVTLFGLVFTPVFYVVVRRFSMRRAKSEPEASHAPAE</sequence>
<dbReference type="Gene3D" id="3.30.70.1440">
    <property type="entry name" value="Multidrug efflux transporter AcrB pore domain"/>
    <property type="match status" value="1"/>
</dbReference>
<feature type="transmembrane region" description="Helical" evidence="9">
    <location>
        <begin position="878"/>
        <end position="895"/>
    </location>
</feature>
<keyword evidence="11" id="KW-1185">Reference proteome</keyword>
<keyword evidence="3 9" id="KW-0813">Transport</keyword>
<comment type="caution">
    <text evidence="9">Lacks conserved residue(s) required for the propagation of feature annotation.</text>
</comment>
<dbReference type="NCBIfam" id="NF000282">
    <property type="entry name" value="RND_permease_1"/>
    <property type="match status" value="1"/>
</dbReference>
<comment type="subcellular location">
    <subcellularLocation>
        <location evidence="1 9">Cell inner membrane</location>
        <topology evidence="1 9">Multi-pass membrane protein</topology>
    </subcellularLocation>
</comment>
<dbReference type="RefSeq" id="WP_068463765.1">
    <property type="nucleotide sequence ID" value="NZ_LMTR01000082.1"/>
</dbReference>
<dbReference type="FunFam" id="1.20.1640.10:FF:000001">
    <property type="entry name" value="Efflux pump membrane transporter"/>
    <property type="match status" value="1"/>
</dbReference>
<feature type="transmembrane region" description="Helical" evidence="9">
    <location>
        <begin position="532"/>
        <end position="563"/>
    </location>
</feature>
<dbReference type="PANTHER" id="PTHR32063:SF11">
    <property type="entry name" value="CATION OR DRUG EFFLUX SYSTEM PROTEIN"/>
    <property type="match status" value="1"/>
</dbReference>
<evidence type="ECO:0000256" key="4">
    <source>
        <dbReference type="ARBA" id="ARBA00022475"/>
    </source>
</evidence>
<dbReference type="Gene3D" id="3.30.70.1320">
    <property type="entry name" value="Multidrug efflux transporter AcrB pore domain like"/>
    <property type="match status" value="1"/>
</dbReference>
<dbReference type="SUPFAM" id="SSF82693">
    <property type="entry name" value="Multidrug efflux transporter AcrB pore domain, PN1, PN2, PC1 and PC2 subdomains"/>
    <property type="match status" value="4"/>
</dbReference>
<dbReference type="FunFam" id="3.30.70.1430:FF:000001">
    <property type="entry name" value="Efflux pump membrane transporter"/>
    <property type="match status" value="1"/>
</dbReference>
<evidence type="ECO:0000256" key="8">
    <source>
        <dbReference type="ARBA" id="ARBA00023136"/>
    </source>
</evidence>
<evidence type="ECO:0000313" key="11">
    <source>
        <dbReference type="Proteomes" id="UP000059074"/>
    </source>
</evidence>
<feature type="transmembrane region" description="Helical" evidence="9">
    <location>
        <begin position="980"/>
        <end position="1000"/>
    </location>
</feature>
<dbReference type="PANTHER" id="PTHR32063">
    <property type="match status" value="1"/>
</dbReference>
<evidence type="ECO:0000256" key="5">
    <source>
        <dbReference type="ARBA" id="ARBA00022519"/>
    </source>
</evidence>
<dbReference type="Gene3D" id="1.20.1640.10">
    <property type="entry name" value="Multidrug efflux transporter AcrB transmembrane domain"/>
    <property type="match status" value="2"/>
</dbReference>
<dbReference type="AlphaFoldDB" id="A0A109BAG3"/>
<proteinExistence type="inferred from homology"/>
<dbReference type="SUPFAM" id="SSF82866">
    <property type="entry name" value="Multidrug efflux transporter AcrB transmembrane domain"/>
    <property type="match status" value="2"/>
</dbReference>
<evidence type="ECO:0000256" key="3">
    <source>
        <dbReference type="ARBA" id="ARBA00022448"/>
    </source>
</evidence>
<feature type="transmembrane region" description="Helical" evidence="9">
    <location>
        <begin position="369"/>
        <end position="389"/>
    </location>
</feature>
<dbReference type="STRING" id="121290.APY04_2928"/>
<evidence type="ECO:0000256" key="7">
    <source>
        <dbReference type="ARBA" id="ARBA00022989"/>
    </source>
</evidence>